<keyword evidence="3" id="KW-1133">Transmembrane helix</keyword>
<organism evidence="4">
    <name type="scientific">uncultured Thiotrichaceae bacterium</name>
    <dbReference type="NCBI Taxonomy" id="298394"/>
    <lineage>
        <taxon>Bacteria</taxon>
        <taxon>Pseudomonadati</taxon>
        <taxon>Pseudomonadota</taxon>
        <taxon>Gammaproteobacteria</taxon>
        <taxon>Thiotrichales</taxon>
        <taxon>Thiotrichaceae</taxon>
        <taxon>environmental samples</taxon>
    </lineage>
</organism>
<evidence type="ECO:0000256" key="3">
    <source>
        <dbReference type="SAM" id="Phobius"/>
    </source>
</evidence>
<feature type="transmembrane region" description="Helical" evidence="3">
    <location>
        <begin position="73"/>
        <end position="92"/>
    </location>
</feature>
<sequence>MMDFQQNTKLDRPAFLIRTKSLREILNDLRKAEMWLLVAAIAAFLASAFFVVKYFVGGEMTPDTWTGEQWMNAFLGLGITAVITAAQAFLYASGYKGQAALIATFIVVFFGLFSEISQSMEREDATVRARSESSAVFKATLGSISTLSSAPVLSSAASSELARAQQKAAKMQTRIDNKNRCNSCETVTFRELRGQLADAKGRVAAAQSRVNMEMQATSNSNAAALQSAISTAKTLEYDEDKHYAMIRLLKQLFGVTGIWASFLFSIIIIGTFEYAFHFVGSYVADHKRSLRMLGRDTRGRRINNDEFGSNIPAEAALQEGKSPIPQDRANDLREEYLDWVSPERDSKTTSTSTAAEEKGRDNTTKEKAPEFTKKRFFKLIYTEVRNQILNGEIRPTVRPVTDAVTNIMKHKSELLGIKPSMIGKPQRQQIAQLILQHLEQETVVTRNTEGGVGKPKYVLSPKYMAAIDLNRAIAP</sequence>
<accession>A0A6S6U766</accession>
<keyword evidence="3" id="KW-0812">Transmembrane</keyword>
<evidence type="ECO:0000256" key="1">
    <source>
        <dbReference type="SAM" id="Coils"/>
    </source>
</evidence>
<feature type="transmembrane region" description="Helical" evidence="3">
    <location>
        <begin position="252"/>
        <end position="272"/>
    </location>
</feature>
<evidence type="ECO:0000256" key="2">
    <source>
        <dbReference type="SAM" id="MobiDB-lite"/>
    </source>
</evidence>
<name>A0A6S6U766_9GAMM</name>
<dbReference type="AlphaFoldDB" id="A0A6S6U766"/>
<protein>
    <submittedName>
        <fullName evidence="4">Uncharacterized protein</fullName>
    </submittedName>
</protein>
<feature type="region of interest" description="Disordered" evidence="2">
    <location>
        <begin position="341"/>
        <end position="367"/>
    </location>
</feature>
<evidence type="ECO:0000313" key="4">
    <source>
        <dbReference type="EMBL" id="CAA6828946.1"/>
    </source>
</evidence>
<feature type="coiled-coil region" evidence="1">
    <location>
        <begin position="154"/>
        <end position="209"/>
    </location>
</feature>
<feature type="compositionally biased region" description="Basic and acidic residues" evidence="2">
    <location>
        <begin position="355"/>
        <end position="367"/>
    </location>
</feature>
<keyword evidence="1" id="KW-0175">Coiled coil</keyword>
<dbReference type="EMBL" id="CACVAT010000486">
    <property type="protein sequence ID" value="CAA6828946.1"/>
    <property type="molecule type" value="Genomic_DNA"/>
</dbReference>
<gene>
    <name evidence="4" type="ORF">HELGO_WM21100</name>
</gene>
<reference evidence="4" key="1">
    <citation type="submission" date="2020-01" db="EMBL/GenBank/DDBJ databases">
        <authorList>
            <person name="Meier V. D."/>
            <person name="Meier V D."/>
        </authorList>
    </citation>
    <scope>NUCLEOTIDE SEQUENCE</scope>
    <source>
        <strain evidence="4">HLG_WM_MAG_09</strain>
    </source>
</reference>
<keyword evidence="3" id="KW-0472">Membrane</keyword>
<proteinExistence type="predicted"/>
<feature type="transmembrane region" description="Helical" evidence="3">
    <location>
        <begin position="98"/>
        <end position="116"/>
    </location>
</feature>
<feature type="transmembrane region" description="Helical" evidence="3">
    <location>
        <begin position="34"/>
        <end position="52"/>
    </location>
</feature>